<protein>
    <submittedName>
        <fullName evidence="2">Uncharacterized protein</fullName>
    </submittedName>
</protein>
<dbReference type="EMBL" id="JACHXG010000003">
    <property type="protein sequence ID" value="MBB3088533.1"/>
    <property type="molecule type" value="Genomic_DNA"/>
</dbReference>
<dbReference type="Proteomes" id="UP000577707">
    <property type="component" value="Unassembled WGS sequence"/>
</dbReference>
<gene>
    <name evidence="2" type="ORF">FHS12_001474</name>
</gene>
<organism evidence="2 3">
    <name type="scientific">Nocardioides albus</name>
    <dbReference type="NCBI Taxonomy" id="1841"/>
    <lineage>
        <taxon>Bacteria</taxon>
        <taxon>Bacillati</taxon>
        <taxon>Actinomycetota</taxon>
        <taxon>Actinomycetes</taxon>
        <taxon>Propionibacteriales</taxon>
        <taxon>Nocardioidaceae</taxon>
        <taxon>Nocardioides</taxon>
    </lineage>
</organism>
<proteinExistence type="predicted"/>
<evidence type="ECO:0000256" key="1">
    <source>
        <dbReference type="SAM" id="MobiDB-lite"/>
    </source>
</evidence>
<evidence type="ECO:0000313" key="3">
    <source>
        <dbReference type="Proteomes" id="UP000577707"/>
    </source>
</evidence>
<feature type="compositionally biased region" description="Basic residues" evidence="1">
    <location>
        <begin position="1"/>
        <end position="11"/>
    </location>
</feature>
<feature type="compositionally biased region" description="Polar residues" evidence="1">
    <location>
        <begin position="12"/>
        <end position="25"/>
    </location>
</feature>
<keyword evidence="3" id="KW-1185">Reference proteome</keyword>
<feature type="region of interest" description="Disordered" evidence="1">
    <location>
        <begin position="1"/>
        <end position="25"/>
    </location>
</feature>
<name>A0A7W5A303_9ACTN</name>
<dbReference type="AlphaFoldDB" id="A0A7W5A303"/>
<comment type="caution">
    <text evidence="2">The sequence shown here is derived from an EMBL/GenBank/DDBJ whole genome shotgun (WGS) entry which is preliminary data.</text>
</comment>
<sequence>MRLFPRGRRARASTSPETTELSEQQRAVLPPRFEAVAEALAERSSYIAEACWVVGHDLAETGVSLGESLEDLRTTTQTVESRDPVFAEVHALSVAWSEATLGYLHTISCADPLTGLSTLAHVRERISELYRDAKACSHALVVTDAHLPGDPGGKADNIATARRMSLLGQTARTVFAGAAAVGQVGHSRMVVVAPRDETLVKRLGLLKRMVEHSADRIWIEGLPENDRSAGILLDELARGA</sequence>
<dbReference type="RefSeq" id="WP_183543729.1">
    <property type="nucleotide sequence ID" value="NZ_BMQT01000003.1"/>
</dbReference>
<evidence type="ECO:0000313" key="2">
    <source>
        <dbReference type="EMBL" id="MBB3088533.1"/>
    </source>
</evidence>
<reference evidence="2 3" key="1">
    <citation type="submission" date="2020-08" db="EMBL/GenBank/DDBJ databases">
        <title>Genomic Encyclopedia of Type Strains, Phase III (KMG-III): the genomes of soil and plant-associated and newly described type strains.</title>
        <authorList>
            <person name="Whitman W."/>
        </authorList>
    </citation>
    <scope>NUCLEOTIDE SEQUENCE [LARGE SCALE GENOMIC DNA]</scope>
    <source>
        <strain evidence="2 3">CECT 3302</strain>
    </source>
</reference>
<accession>A0A7W5A303</accession>